<evidence type="ECO:0000313" key="1">
    <source>
        <dbReference type="EMBL" id="NBJ94702.1"/>
    </source>
</evidence>
<dbReference type="OrthoDB" id="2053376at2"/>
<comment type="caution">
    <text evidence="1">The sequence shown here is derived from an EMBL/GenBank/DDBJ whole genome shotgun (WGS) entry which is preliminary data.</text>
</comment>
<dbReference type="EMBL" id="QZDT01000047">
    <property type="protein sequence ID" value="NBJ94702.1"/>
    <property type="molecule type" value="Genomic_DNA"/>
</dbReference>
<dbReference type="RefSeq" id="WP_160561714.1">
    <property type="nucleotide sequence ID" value="NZ_QZDT01000047.1"/>
</dbReference>
<dbReference type="AlphaFoldDB" id="A0A9X5BKJ5"/>
<accession>A0A9X5BKJ5</accession>
<keyword evidence="2" id="KW-1185">Reference proteome</keyword>
<evidence type="ECO:0000313" key="2">
    <source>
        <dbReference type="Proteomes" id="UP001154420"/>
    </source>
</evidence>
<protein>
    <submittedName>
        <fullName evidence="1">Uncharacterized protein</fullName>
    </submittedName>
</protein>
<proteinExistence type="predicted"/>
<reference evidence="1" key="1">
    <citation type="submission" date="2018-09" db="EMBL/GenBank/DDBJ databases">
        <title>Murine metabolic-syndrome-specific gut microbial biobank.</title>
        <authorList>
            <person name="Liu C."/>
        </authorList>
    </citation>
    <scope>NUCLEOTIDE SEQUENCE</scope>
    <source>
        <strain evidence="1">D42-62</strain>
    </source>
</reference>
<organism evidence="1 2">
    <name type="scientific">Parablautia muri</name>
    <dbReference type="NCBI Taxonomy" id="2320879"/>
    <lineage>
        <taxon>Bacteria</taxon>
        <taxon>Bacillati</taxon>
        <taxon>Bacillota</taxon>
        <taxon>Clostridia</taxon>
        <taxon>Lachnospirales</taxon>
        <taxon>Lachnospiraceae</taxon>
        <taxon>Parablautia</taxon>
    </lineage>
</organism>
<sequence>MAKEVFRDYAEVNEKLLEGFTVAEVLTGINEEDSGMMLELERTIDNVTIGVDVIYNPICTEDSTPLMISQEYVKQID</sequence>
<name>A0A9X5BKJ5_9FIRM</name>
<gene>
    <name evidence="1" type="ORF">D5281_19505</name>
</gene>
<dbReference type="Proteomes" id="UP001154420">
    <property type="component" value="Unassembled WGS sequence"/>
</dbReference>